<dbReference type="OrthoDB" id="7204250at2"/>
<name>A0A238J788_9RHOB</name>
<keyword evidence="3" id="KW-1185">Reference proteome</keyword>
<dbReference type="Proteomes" id="UP000225972">
    <property type="component" value="Unassembled WGS sequence"/>
</dbReference>
<dbReference type="InterPro" id="IPR036108">
    <property type="entry name" value="4pyrrol_syn_uPrphyn_synt_sf"/>
</dbReference>
<dbReference type="CDD" id="cd06578">
    <property type="entry name" value="HemD"/>
    <property type="match status" value="1"/>
</dbReference>
<dbReference type="EMBL" id="FXXP01000001">
    <property type="protein sequence ID" value="SMX26245.1"/>
    <property type="molecule type" value="Genomic_DNA"/>
</dbReference>
<gene>
    <name evidence="2" type="ORF">TRP8649_00318</name>
</gene>
<dbReference type="InterPro" id="IPR003754">
    <property type="entry name" value="4pyrrol_synth_uPrphyn_synth"/>
</dbReference>
<evidence type="ECO:0000259" key="1">
    <source>
        <dbReference type="Pfam" id="PF02602"/>
    </source>
</evidence>
<organism evidence="2 3">
    <name type="scientific">Pelagimonas phthalicica</name>
    <dbReference type="NCBI Taxonomy" id="1037362"/>
    <lineage>
        <taxon>Bacteria</taxon>
        <taxon>Pseudomonadati</taxon>
        <taxon>Pseudomonadota</taxon>
        <taxon>Alphaproteobacteria</taxon>
        <taxon>Rhodobacterales</taxon>
        <taxon>Roseobacteraceae</taxon>
        <taxon>Pelagimonas</taxon>
    </lineage>
</organism>
<dbReference type="AlphaFoldDB" id="A0A238J788"/>
<dbReference type="Gene3D" id="3.40.50.10090">
    <property type="match status" value="1"/>
</dbReference>
<dbReference type="SUPFAM" id="SSF69618">
    <property type="entry name" value="HemD-like"/>
    <property type="match status" value="1"/>
</dbReference>
<dbReference type="RefSeq" id="WP_099241955.1">
    <property type="nucleotide sequence ID" value="NZ_SOAP01000001.1"/>
</dbReference>
<proteinExistence type="predicted"/>
<dbReference type="GO" id="GO:0004852">
    <property type="term" value="F:uroporphyrinogen-III synthase activity"/>
    <property type="evidence" value="ECO:0007669"/>
    <property type="project" value="InterPro"/>
</dbReference>
<dbReference type="Pfam" id="PF02602">
    <property type="entry name" value="HEM4"/>
    <property type="match status" value="1"/>
</dbReference>
<evidence type="ECO:0000313" key="2">
    <source>
        <dbReference type="EMBL" id="SMX26245.1"/>
    </source>
</evidence>
<feature type="domain" description="Tetrapyrrole biosynthesis uroporphyrinogen III synthase" evidence="1">
    <location>
        <begin position="30"/>
        <end position="222"/>
    </location>
</feature>
<protein>
    <submittedName>
        <fullName evidence="2">Uroporphyrinogen-III synthase</fullName>
    </submittedName>
</protein>
<reference evidence="3" key="1">
    <citation type="submission" date="2017-05" db="EMBL/GenBank/DDBJ databases">
        <authorList>
            <person name="Rodrigo-Torres L."/>
            <person name="Arahal R. D."/>
            <person name="Lucena T."/>
        </authorList>
    </citation>
    <scope>NUCLEOTIDE SEQUENCE [LARGE SCALE GENOMIC DNA]</scope>
    <source>
        <strain evidence="3">CECT 8649</strain>
    </source>
</reference>
<sequence length="242" mass="25809">MTRSKPLLLMTRPEHASRRFLGQCPASSRAEVVISPLLGIEFNGELPDLSPFQGLIFTSANGVDAYQRAQGETGLVAHVVGQKTAECVRQAGLTVATVEPNAEALVATLPSGPVHGPLLHIRGTHARGDVAMRLTQAGIETIEATMYDQPELALTQAANDALHGEIPVIAPIFSPRTAALLAKNRIKAPLLVAAMSEAVAKPLSELHITELRIAARPESAEMAHLVTELIELACAKDFEPDR</sequence>
<dbReference type="GO" id="GO:0033014">
    <property type="term" value="P:tetrapyrrole biosynthetic process"/>
    <property type="evidence" value="ECO:0007669"/>
    <property type="project" value="InterPro"/>
</dbReference>
<evidence type="ECO:0000313" key="3">
    <source>
        <dbReference type="Proteomes" id="UP000225972"/>
    </source>
</evidence>
<accession>A0A238J788</accession>